<feature type="binding site" evidence="15">
    <location>
        <position position="376"/>
    </location>
    <ligand>
        <name>Zn(2+)</name>
        <dbReference type="ChEBI" id="CHEBI:29105"/>
        <label>2</label>
    </ligand>
</feature>
<feature type="binding site" evidence="15">
    <location>
        <position position="338"/>
    </location>
    <ligand>
        <name>Zn(2+)</name>
        <dbReference type="ChEBI" id="CHEBI:29105"/>
        <label>2</label>
    </ligand>
</feature>
<comment type="caution">
    <text evidence="19">The sequence shown here is derived from an EMBL/GenBank/DDBJ whole genome shotgun (WGS) entry which is preliminary data.</text>
</comment>
<keyword evidence="7 15" id="KW-0479">Metal-binding</keyword>
<evidence type="ECO:0000256" key="5">
    <source>
        <dbReference type="ARBA" id="ARBA00022553"/>
    </source>
</evidence>
<feature type="binding site" evidence="15">
    <location>
        <position position="457"/>
    </location>
    <ligand>
        <name>Zn(2+)</name>
        <dbReference type="ChEBI" id="CHEBI:29105"/>
        <label>2</label>
    </ligand>
</feature>
<accession>A0AA88LEU6</accession>
<dbReference type="EMBL" id="JAVRJZ010000009">
    <property type="protein sequence ID" value="KAK2718965.1"/>
    <property type="molecule type" value="Genomic_DNA"/>
</dbReference>
<feature type="signal peptide" evidence="18">
    <location>
        <begin position="1"/>
        <end position="15"/>
    </location>
</feature>
<evidence type="ECO:0000256" key="14">
    <source>
        <dbReference type="PIRSR" id="PIRSR601952-1"/>
    </source>
</evidence>
<sequence length="532" mass="59325">MYLLHLTTFAAAVIAIPVVKDEFAEGPNHWYSLAKMDLEKAERVIRNTNKAKNIIIFIGDGMGMSTVTAARIYQGQKDGRRGEEGYLHFEKFPHVSLIKTYNVDRQVPDSGATATAFFSGIKTNFYTLGMNSLAKFNTCNVEIGKKAHVKSVLQWAQDSGRDTGFVTTTRITHATPAALYASTPNRDWESDMDIPESEREKGFCKDIARQMIENSPGRNTKIILGGGLGKFRNVGNKTSRLDNKDLIQEWKDDKYQHGTSYRFIENRDQLSDPTLLDNEYILGLFHSNHIPFELDRNSETTAPTLLEMTTTAVKFLQKNNKKGYFLAVEGGRIDHAHHLNLGAKALEETVALSKTIEAVTKMVDLENTLIIVTADHSHGFTVNGYPGRGNNILGLGDTDKYGLPYTTLLYSTGPGLPSHMHKSPEDPSRPFMNLTGFDTTNKEYLQRSSVYQADSSHAGEDVPVYAIGPMAHMLHGVHEQSYIAHVMGYAAEMGPYSKQTLAMDNTYEQSYITDILSYDAIMDPYSKESLTT</sequence>
<keyword evidence="10 15" id="KW-0460">Magnesium</keyword>
<gene>
    <name evidence="19" type="ORF">QYM36_006095</name>
</gene>
<keyword evidence="5" id="KW-0597">Phosphoprotein</keyword>
<keyword evidence="8 17" id="KW-0378">Hydrolase</keyword>
<keyword evidence="4" id="KW-1003">Cell membrane</keyword>
<evidence type="ECO:0000256" key="13">
    <source>
        <dbReference type="ARBA" id="ARBA00023288"/>
    </source>
</evidence>
<evidence type="ECO:0000256" key="4">
    <source>
        <dbReference type="ARBA" id="ARBA00022475"/>
    </source>
</evidence>
<dbReference type="GO" id="GO:0046872">
    <property type="term" value="F:metal ion binding"/>
    <property type="evidence" value="ECO:0007669"/>
    <property type="project" value="UniProtKB-KW"/>
</dbReference>
<name>A0AA88LEU6_ARTSF</name>
<dbReference type="Pfam" id="PF00245">
    <property type="entry name" value="Alk_phosphatase"/>
    <property type="match status" value="1"/>
</dbReference>
<feature type="binding site" evidence="15">
    <location>
        <position position="60"/>
    </location>
    <ligand>
        <name>Zn(2+)</name>
        <dbReference type="ChEBI" id="CHEBI:29105"/>
        <label>2</label>
    </ligand>
</feature>
<evidence type="ECO:0000256" key="6">
    <source>
        <dbReference type="ARBA" id="ARBA00022622"/>
    </source>
</evidence>
<reference evidence="19" key="1">
    <citation type="submission" date="2023-07" db="EMBL/GenBank/DDBJ databases">
        <title>Chromosome-level genome assembly of Artemia franciscana.</title>
        <authorList>
            <person name="Jo E."/>
        </authorList>
    </citation>
    <scope>NUCLEOTIDE SEQUENCE</scope>
    <source>
        <tissue evidence="19">Whole body</tissue>
    </source>
</reference>
<keyword evidence="12" id="KW-0325">Glycoprotein</keyword>
<feature type="binding site" evidence="15">
    <location>
        <position position="334"/>
    </location>
    <ligand>
        <name>Zn(2+)</name>
        <dbReference type="ChEBI" id="CHEBI:29105"/>
        <label>2</label>
    </ligand>
</feature>
<evidence type="ECO:0000256" key="10">
    <source>
        <dbReference type="ARBA" id="ARBA00022842"/>
    </source>
</evidence>
<comment type="cofactor">
    <cofactor evidence="15">
        <name>Mg(2+)</name>
        <dbReference type="ChEBI" id="CHEBI:18420"/>
    </cofactor>
    <text evidence="15">Binds 1 Mg(2+) ion.</text>
</comment>
<evidence type="ECO:0000256" key="9">
    <source>
        <dbReference type="ARBA" id="ARBA00022833"/>
    </source>
</evidence>
<dbReference type="PROSITE" id="PS00123">
    <property type="entry name" value="ALKALINE_PHOSPHATASE"/>
    <property type="match status" value="1"/>
</dbReference>
<organism evidence="19 20">
    <name type="scientific">Artemia franciscana</name>
    <name type="common">Brine shrimp</name>
    <name type="synonym">Artemia sanfranciscana</name>
    <dbReference type="NCBI Taxonomy" id="6661"/>
    <lineage>
        <taxon>Eukaryota</taxon>
        <taxon>Metazoa</taxon>
        <taxon>Ecdysozoa</taxon>
        <taxon>Arthropoda</taxon>
        <taxon>Crustacea</taxon>
        <taxon>Branchiopoda</taxon>
        <taxon>Anostraca</taxon>
        <taxon>Artemiidae</taxon>
        <taxon>Artemia</taxon>
    </lineage>
</organism>
<dbReference type="EC" id="3.1.3.1" evidence="3 17"/>
<dbReference type="PANTHER" id="PTHR11596:SF5">
    <property type="entry name" value="ALKALINE PHOSPHATASE"/>
    <property type="match status" value="1"/>
</dbReference>
<evidence type="ECO:0000256" key="8">
    <source>
        <dbReference type="ARBA" id="ARBA00022801"/>
    </source>
</evidence>
<evidence type="ECO:0000256" key="1">
    <source>
        <dbReference type="ARBA" id="ARBA00004609"/>
    </source>
</evidence>
<comment type="similarity">
    <text evidence="2 16">Belongs to the alkaline phosphatase family.</text>
</comment>
<evidence type="ECO:0000256" key="16">
    <source>
        <dbReference type="RuleBase" id="RU003946"/>
    </source>
</evidence>
<dbReference type="GO" id="GO:0004035">
    <property type="term" value="F:alkaline phosphatase activity"/>
    <property type="evidence" value="ECO:0007669"/>
    <property type="project" value="UniProtKB-EC"/>
</dbReference>
<evidence type="ECO:0000256" key="12">
    <source>
        <dbReference type="ARBA" id="ARBA00023180"/>
    </source>
</evidence>
<dbReference type="InterPro" id="IPR017850">
    <property type="entry name" value="Alkaline_phosphatase_core_sf"/>
</dbReference>
<feature type="binding site" evidence="15">
    <location>
        <position position="60"/>
    </location>
    <ligand>
        <name>Mg(2+)</name>
        <dbReference type="ChEBI" id="CHEBI:18420"/>
    </ligand>
</feature>
<dbReference type="SUPFAM" id="SSF53649">
    <property type="entry name" value="Alkaline phosphatase-like"/>
    <property type="match status" value="1"/>
</dbReference>
<evidence type="ECO:0000313" key="19">
    <source>
        <dbReference type="EMBL" id="KAK2718965.1"/>
    </source>
</evidence>
<evidence type="ECO:0000256" key="3">
    <source>
        <dbReference type="ARBA" id="ARBA00012647"/>
    </source>
</evidence>
<dbReference type="PRINTS" id="PR00113">
    <property type="entry name" value="ALKPHPHTASE"/>
</dbReference>
<dbReference type="GO" id="GO:0005886">
    <property type="term" value="C:plasma membrane"/>
    <property type="evidence" value="ECO:0007669"/>
    <property type="project" value="UniProtKB-SubCell"/>
</dbReference>
<evidence type="ECO:0000256" key="15">
    <source>
        <dbReference type="PIRSR" id="PIRSR601952-2"/>
    </source>
</evidence>
<protein>
    <recommendedName>
        <fullName evidence="3 17">Alkaline phosphatase</fullName>
        <ecNumber evidence="3 17">3.1.3.1</ecNumber>
    </recommendedName>
</protein>
<dbReference type="InterPro" id="IPR001952">
    <property type="entry name" value="Alkaline_phosphatase"/>
</dbReference>
<evidence type="ECO:0000256" key="17">
    <source>
        <dbReference type="RuleBase" id="RU003947"/>
    </source>
</evidence>
<feature type="binding site" evidence="15">
    <location>
        <position position="375"/>
    </location>
    <ligand>
        <name>Zn(2+)</name>
        <dbReference type="ChEBI" id="CHEBI:29105"/>
        <label>2</label>
    </ligand>
</feature>
<dbReference type="Gene3D" id="3.40.720.10">
    <property type="entry name" value="Alkaline Phosphatase, subunit A"/>
    <property type="match status" value="1"/>
</dbReference>
<keyword evidence="20" id="KW-1185">Reference proteome</keyword>
<keyword evidence="18" id="KW-0732">Signal</keyword>
<dbReference type="Proteomes" id="UP001187531">
    <property type="component" value="Unassembled WGS sequence"/>
</dbReference>
<comment type="cofactor">
    <cofactor evidence="15">
        <name>Zn(2+)</name>
        <dbReference type="ChEBI" id="CHEBI:29105"/>
    </cofactor>
    <text evidence="15">Binds 2 Zn(2+) ions.</text>
</comment>
<dbReference type="GO" id="GO:0098552">
    <property type="term" value="C:side of membrane"/>
    <property type="evidence" value="ECO:0007669"/>
    <property type="project" value="UniProtKB-KW"/>
</dbReference>
<evidence type="ECO:0000313" key="20">
    <source>
        <dbReference type="Proteomes" id="UP001187531"/>
    </source>
</evidence>
<keyword evidence="13" id="KW-0449">Lipoprotein</keyword>
<keyword evidence="9 15" id="KW-0862">Zinc</keyword>
<evidence type="ECO:0000256" key="11">
    <source>
        <dbReference type="ARBA" id="ARBA00023136"/>
    </source>
</evidence>
<feature type="binding site" evidence="15">
    <location>
        <position position="175"/>
    </location>
    <ligand>
        <name>Mg(2+)</name>
        <dbReference type="ChEBI" id="CHEBI:18420"/>
    </ligand>
</feature>
<feature type="binding site" evidence="15">
    <location>
        <position position="173"/>
    </location>
    <ligand>
        <name>Mg(2+)</name>
        <dbReference type="ChEBI" id="CHEBI:18420"/>
    </ligand>
</feature>
<dbReference type="PANTHER" id="PTHR11596">
    <property type="entry name" value="ALKALINE PHOSPHATASE"/>
    <property type="match status" value="1"/>
</dbReference>
<evidence type="ECO:0000256" key="2">
    <source>
        <dbReference type="ARBA" id="ARBA00005984"/>
    </source>
</evidence>
<dbReference type="SMART" id="SM00098">
    <property type="entry name" value="alkPPc"/>
    <property type="match status" value="1"/>
</dbReference>
<dbReference type="AlphaFoldDB" id="A0AA88LEU6"/>
<feature type="chain" id="PRO_5041851818" description="Alkaline phosphatase" evidence="18">
    <location>
        <begin position="16"/>
        <end position="532"/>
    </location>
</feature>
<feature type="active site" description="Phosphoserine intermediate" evidence="14">
    <location>
        <position position="110"/>
    </location>
</feature>
<dbReference type="EMBL" id="JAVRJZ010000009">
    <property type="protein sequence ID" value="KAK2718964.1"/>
    <property type="molecule type" value="Genomic_DNA"/>
</dbReference>
<evidence type="ECO:0000256" key="18">
    <source>
        <dbReference type="SAM" id="SignalP"/>
    </source>
</evidence>
<evidence type="ECO:0000256" key="7">
    <source>
        <dbReference type="ARBA" id="ARBA00022723"/>
    </source>
</evidence>
<dbReference type="InterPro" id="IPR018299">
    <property type="entry name" value="Alkaline_phosphatase_AS"/>
</dbReference>
<comment type="subcellular location">
    <subcellularLocation>
        <location evidence="1">Cell membrane</location>
        <topology evidence="1">Lipid-anchor</topology>
        <topology evidence="1">GPI-anchor</topology>
    </subcellularLocation>
</comment>
<keyword evidence="11" id="KW-0472">Membrane</keyword>
<comment type="catalytic activity">
    <reaction evidence="17">
        <text>a phosphate monoester + H2O = an alcohol + phosphate</text>
        <dbReference type="Rhea" id="RHEA:15017"/>
        <dbReference type="ChEBI" id="CHEBI:15377"/>
        <dbReference type="ChEBI" id="CHEBI:30879"/>
        <dbReference type="ChEBI" id="CHEBI:43474"/>
        <dbReference type="ChEBI" id="CHEBI:67140"/>
        <dbReference type="EC" id="3.1.3.1"/>
    </reaction>
</comment>
<keyword evidence="6" id="KW-0336">GPI-anchor</keyword>
<dbReference type="FunFam" id="3.40.720.10:FF:000008">
    <property type="entry name" value="Alkaline phosphatase"/>
    <property type="match status" value="1"/>
</dbReference>
<proteinExistence type="inferred from homology"/>
<feature type="binding site" evidence="15">
    <location>
        <position position="329"/>
    </location>
    <ligand>
        <name>Mg(2+)</name>
        <dbReference type="ChEBI" id="CHEBI:18420"/>
    </ligand>
</feature>
<dbReference type="CDD" id="cd16012">
    <property type="entry name" value="ALP"/>
    <property type="match status" value="1"/>
</dbReference>